<gene>
    <name evidence="2" type="ORF">RhiirA1_483125</name>
</gene>
<dbReference type="VEuPathDB" id="FungiDB:RhiirA1_483125"/>
<dbReference type="AlphaFoldDB" id="A0A2N0QKZ8"/>
<reference evidence="2 3" key="2">
    <citation type="submission" date="2017-10" db="EMBL/GenBank/DDBJ databases">
        <title>Genome analyses suggest a sexual origin of heterokaryosis in a supposedly ancient asexual fungus.</title>
        <authorList>
            <person name="Corradi N."/>
            <person name="Sedzielewska K."/>
            <person name="Noel J."/>
            <person name="Charron P."/>
            <person name="Farinelli L."/>
            <person name="Marton T."/>
            <person name="Kruger M."/>
            <person name="Pelin A."/>
            <person name="Brachmann A."/>
            <person name="Corradi N."/>
        </authorList>
    </citation>
    <scope>NUCLEOTIDE SEQUENCE [LARGE SCALE GENOMIC DNA]</scope>
    <source>
        <strain evidence="2 3">A1</strain>
    </source>
</reference>
<keyword evidence="1" id="KW-0472">Membrane</keyword>
<accession>A0A2N0QKZ8</accession>
<sequence>MLKVQVKAKSHLTISNKYPENVQCFGLTQNPSNRNYMLVINKLDVNLREYLQQNHNQLTWEERIKITFLIINAFHWIHKENSIIFLILITIKLTVNNIFESYILFVQLQTNFLFM</sequence>
<protein>
    <recommendedName>
        <fullName evidence="4">Protein kinase domain-containing protein</fullName>
    </recommendedName>
</protein>
<feature type="transmembrane region" description="Helical" evidence="1">
    <location>
        <begin position="83"/>
        <end position="105"/>
    </location>
</feature>
<evidence type="ECO:0000313" key="3">
    <source>
        <dbReference type="Proteomes" id="UP000232688"/>
    </source>
</evidence>
<dbReference type="EMBL" id="LLXH01007113">
    <property type="protein sequence ID" value="PKC51728.1"/>
    <property type="molecule type" value="Genomic_DNA"/>
</dbReference>
<proteinExistence type="predicted"/>
<comment type="caution">
    <text evidence="2">The sequence shown here is derived from an EMBL/GenBank/DDBJ whole genome shotgun (WGS) entry which is preliminary data.</text>
</comment>
<dbReference type="InterPro" id="IPR011009">
    <property type="entry name" value="Kinase-like_dom_sf"/>
</dbReference>
<evidence type="ECO:0008006" key="4">
    <source>
        <dbReference type="Google" id="ProtNLM"/>
    </source>
</evidence>
<evidence type="ECO:0000256" key="1">
    <source>
        <dbReference type="SAM" id="Phobius"/>
    </source>
</evidence>
<evidence type="ECO:0000313" key="2">
    <source>
        <dbReference type="EMBL" id="PKC51728.1"/>
    </source>
</evidence>
<reference evidence="2 3" key="1">
    <citation type="submission" date="2017-10" db="EMBL/GenBank/DDBJ databases">
        <title>Extensive intraspecific genome diversity in a model arbuscular mycorrhizal fungus.</title>
        <authorList>
            <person name="Chen E.C.H."/>
            <person name="Morin E."/>
            <person name="Baudet D."/>
            <person name="Noel J."/>
            <person name="Ndikumana S."/>
            <person name="Charron P."/>
            <person name="St-Onge C."/>
            <person name="Giorgi J."/>
            <person name="Grigoriev I.V."/>
            <person name="Roux C."/>
            <person name="Martin F.M."/>
            <person name="Corradi N."/>
        </authorList>
    </citation>
    <scope>NUCLEOTIDE SEQUENCE [LARGE SCALE GENOMIC DNA]</scope>
    <source>
        <strain evidence="2 3">A1</strain>
    </source>
</reference>
<keyword evidence="1" id="KW-1133">Transmembrane helix</keyword>
<dbReference type="Proteomes" id="UP000232688">
    <property type="component" value="Unassembled WGS sequence"/>
</dbReference>
<name>A0A2N0QKZ8_9GLOM</name>
<organism evidence="2 3">
    <name type="scientific">Rhizophagus irregularis</name>
    <dbReference type="NCBI Taxonomy" id="588596"/>
    <lineage>
        <taxon>Eukaryota</taxon>
        <taxon>Fungi</taxon>
        <taxon>Fungi incertae sedis</taxon>
        <taxon>Mucoromycota</taxon>
        <taxon>Glomeromycotina</taxon>
        <taxon>Glomeromycetes</taxon>
        <taxon>Glomerales</taxon>
        <taxon>Glomeraceae</taxon>
        <taxon>Rhizophagus</taxon>
    </lineage>
</organism>
<keyword evidence="1" id="KW-0812">Transmembrane</keyword>
<dbReference type="SUPFAM" id="SSF56112">
    <property type="entry name" value="Protein kinase-like (PK-like)"/>
    <property type="match status" value="1"/>
</dbReference>